<organism evidence="1 2">
    <name type="scientific">Georgenia wutianyii</name>
    <dbReference type="NCBI Taxonomy" id="2585135"/>
    <lineage>
        <taxon>Bacteria</taxon>
        <taxon>Bacillati</taxon>
        <taxon>Actinomycetota</taxon>
        <taxon>Actinomycetes</taxon>
        <taxon>Micrococcales</taxon>
        <taxon>Bogoriellaceae</taxon>
        <taxon>Georgenia</taxon>
    </lineage>
</organism>
<sequence length="506" mass="55623">MTVGSESPPVVGPGWVDTKVSPIMGLFPLAVERYLNAAVAVHAPGVTTVTTGARYYALHGLAAHEKASKGLSDAQAQDLMRRIEVVFGLACLVHAHSDQHPEDWNVEAHGADFLRARLNEGPVYLDQAAGVGTGTYAKASWGFWGPYRGSEMTLKVLDTKGLCPGDRYDDAAVRGALSGVLDVAERGQVSADDVAHLGSACLCQTRYGSDGDWLANLFAGDRHGEGVGHILGETMAMFANAIGTARIDDEDDLYRFAMYHPAHLDLPEPDDRQIRRRWRGIVMRAESVTAWRYLWADLCSLLPAQGAMPVHELRQWLADHAPVGTVADFASLLPATRDAAGVPLPAERDPSLDHLPEPIRRIAVILLGARRLDELTGAELLGFQGPPDRPEAVEELSPYWVRAVTRNWANRSLRDFSSYLVDTMLNRSQRVALRKSRYHAKSGRFTIPARVNVRDDLVFRVYGETPRRPGLRWRQLLSMGRQVGLFDRADGVWTLGQRGELLGDGS</sequence>
<proteinExistence type="predicted"/>
<evidence type="ECO:0000313" key="1">
    <source>
        <dbReference type="EMBL" id="QDB79590.1"/>
    </source>
</evidence>
<evidence type="ECO:0000313" key="2">
    <source>
        <dbReference type="Proteomes" id="UP000313948"/>
    </source>
</evidence>
<dbReference type="Proteomes" id="UP000313948">
    <property type="component" value="Chromosome"/>
</dbReference>
<keyword evidence="2" id="KW-1185">Reference proteome</keyword>
<reference evidence="1 2" key="1">
    <citation type="submission" date="2019-05" db="EMBL/GenBank/DDBJ databases">
        <title>Georgenia *** sp. nov., and Georgenia *** sp. nov., isolated from the intestinal contents of plateau pika (Ochotona curzoniae) in the Qinghai-Tibet plateau of China.</title>
        <authorList>
            <person name="Tian Z."/>
        </authorList>
    </citation>
    <scope>NUCLEOTIDE SEQUENCE [LARGE SCALE GENOMIC DNA]</scope>
    <source>
        <strain evidence="1 2">Z294</strain>
    </source>
</reference>
<name>A0ABX5VMY8_9MICO</name>
<dbReference type="EMBL" id="CP040899">
    <property type="protein sequence ID" value="QDB79590.1"/>
    <property type="molecule type" value="Genomic_DNA"/>
</dbReference>
<protein>
    <submittedName>
        <fullName evidence="1">Uncharacterized protein</fullName>
    </submittedName>
</protein>
<dbReference type="RefSeq" id="WP_139948610.1">
    <property type="nucleotide sequence ID" value="NZ_CP040899.1"/>
</dbReference>
<accession>A0ABX5VMY8</accession>
<gene>
    <name evidence="1" type="ORF">FE251_09555</name>
</gene>